<dbReference type="PANTHER" id="PTHR47396:SF1">
    <property type="entry name" value="ATP-DEPENDENT HELICASE IRC3-RELATED"/>
    <property type="match status" value="1"/>
</dbReference>
<comment type="caution">
    <text evidence="2">The sequence shown here is derived from an EMBL/GenBank/DDBJ whole genome shotgun (WGS) entry which is preliminary data.</text>
</comment>
<dbReference type="InterPro" id="IPR050742">
    <property type="entry name" value="Helicase_Restrict-Modif_Enz"/>
</dbReference>
<dbReference type="RefSeq" id="WP_144064610.1">
    <property type="nucleotide sequence ID" value="NZ_VJZL01000006.1"/>
</dbReference>
<dbReference type="PANTHER" id="PTHR47396">
    <property type="entry name" value="TYPE I RESTRICTION ENZYME ECOKI R PROTEIN"/>
    <property type="match status" value="1"/>
</dbReference>
<name>A0A553BTS3_9FLAO</name>
<dbReference type="GO" id="GO:0003677">
    <property type="term" value="F:DNA binding"/>
    <property type="evidence" value="ECO:0007669"/>
    <property type="project" value="InterPro"/>
</dbReference>
<protein>
    <submittedName>
        <fullName evidence="2">Restriction endonuclease subunit R</fullName>
    </submittedName>
</protein>
<keyword evidence="2" id="KW-0255">Endonuclease</keyword>
<dbReference type="AlphaFoldDB" id="A0A553BTS3"/>
<keyword evidence="2" id="KW-0540">Nuclease</keyword>
<keyword evidence="2" id="KW-0378">Hydrolase</keyword>
<dbReference type="GO" id="GO:0005829">
    <property type="term" value="C:cytosol"/>
    <property type="evidence" value="ECO:0007669"/>
    <property type="project" value="TreeGrafter"/>
</dbReference>
<dbReference type="OrthoDB" id="9804145at2"/>
<dbReference type="GO" id="GO:0005524">
    <property type="term" value="F:ATP binding"/>
    <property type="evidence" value="ECO:0007669"/>
    <property type="project" value="InterPro"/>
</dbReference>
<accession>A0A553BTS3</accession>
<reference evidence="2 3" key="1">
    <citation type="submission" date="2019-07" db="EMBL/GenBank/DDBJ databases">
        <title>Novel species of Flavobacterium.</title>
        <authorList>
            <person name="Liu Q."/>
            <person name="Xin Y.-H."/>
        </authorList>
    </citation>
    <scope>NUCLEOTIDE SEQUENCE [LARGE SCALE GENOMIC DNA]</scope>
    <source>
        <strain evidence="2 3">GSR22</strain>
    </source>
</reference>
<dbReference type="GO" id="GO:0016787">
    <property type="term" value="F:hydrolase activity"/>
    <property type="evidence" value="ECO:0007669"/>
    <property type="project" value="InterPro"/>
</dbReference>
<dbReference type="Gene3D" id="3.40.50.300">
    <property type="entry name" value="P-loop containing nucleotide triphosphate hydrolases"/>
    <property type="match status" value="2"/>
</dbReference>
<feature type="domain" description="Helicase/UvrB N-terminal" evidence="1">
    <location>
        <begin position="41"/>
        <end position="259"/>
    </location>
</feature>
<evidence type="ECO:0000313" key="3">
    <source>
        <dbReference type="Proteomes" id="UP000318669"/>
    </source>
</evidence>
<dbReference type="GO" id="GO:0004519">
    <property type="term" value="F:endonuclease activity"/>
    <property type="evidence" value="ECO:0007669"/>
    <property type="project" value="UniProtKB-KW"/>
</dbReference>
<evidence type="ECO:0000313" key="2">
    <source>
        <dbReference type="EMBL" id="TRX11639.1"/>
    </source>
</evidence>
<dbReference type="SUPFAM" id="SSF52540">
    <property type="entry name" value="P-loop containing nucleoside triphosphate hydrolases"/>
    <property type="match status" value="2"/>
</dbReference>
<dbReference type="Proteomes" id="UP000318669">
    <property type="component" value="Unassembled WGS sequence"/>
</dbReference>
<dbReference type="Pfam" id="PF04851">
    <property type="entry name" value="ResIII"/>
    <property type="match status" value="1"/>
</dbReference>
<dbReference type="InterPro" id="IPR006935">
    <property type="entry name" value="Helicase/UvrB_N"/>
</dbReference>
<proteinExistence type="predicted"/>
<dbReference type="EMBL" id="VJZL01000006">
    <property type="protein sequence ID" value="TRX11639.1"/>
    <property type="molecule type" value="Genomic_DNA"/>
</dbReference>
<gene>
    <name evidence="2" type="ORF">FNW11_05480</name>
</gene>
<evidence type="ECO:0000259" key="1">
    <source>
        <dbReference type="Pfam" id="PF04851"/>
    </source>
</evidence>
<sequence length="856" mass="99222">MAGKKIFNTQDLVLKVNDKNYDPIKYPLDEWERFLDILCSNRDYQKEAIKTAIHYLISTKYNTIEDLVKENYKANDQLQLRYKTENEYLKKIQLPNKLSACIDLATGTGKSFVMYGIAQIALGLGIVDKVLVLGPPSLTIERELTKKFTELSIDTNLKNAIPPSAKVSNPTIINADQTIKDGCIAIENINAVYSKTGSSIFDSLAFGKGERCLVLNDEVHHAYNKVEGTTNESKSIKKWKEFLLDATYQFKYILGFTGTSYIDNDYFNDVIYRYSLRSAVENRFVKSINYVVENEDSNENEKFQKILQNHKLNKAKYSNLKPLTILITKDIKIAKQLKTRLVEFLCEKGEGSEEYLNNEKILLVTSDKDHKANVLKLPYVDSKDEPIEWIISVAMLTEGWDVKNVFQIVPMEEKAFNSKLLIAQVLGRGLRIPNGYPNAEVIVFNHDKWGERIKDLVEEILEMETKIKNSSIVDGDRADFHFALHNLDYTKEKREVDVEKETEVFNYKDYITFVAETFEHKTDTKFVKIGDKEYKMTYDIEKENFLVSDIISKIYDEFQIRKLEGIILKLNETEYTSENLPSKEVIEQVIRNSMEKVGMQGGFLGKKNRQAVFSAFNTLLRKKPKSIILTRIPNSIIEVRTENREHESVSVLSLKSDSTVFYSDDYENEIVIQDSLIAFAEIKEDLSLPRSAFAESTNKFLFKTPIDLVFTSREPERKFVSELVKKDNASKLTSWMKSKNQSFYSIEYSYTKGSHTSSHFFNPDFFIYFKKDDFQYISVVEIKSDNDNSDENKAKNRYAAEHFNELNKQLEEKDIKQKYLFNFLSPTNYSDYFTYLRDERLIKGKFKSELDLLLEV</sequence>
<dbReference type="InterPro" id="IPR027417">
    <property type="entry name" value="P-loop_NTPase"/>
</dbReference>
<organism evidence="2 3">
    <name type="scientific">Flavobacterium gawalongense</name>
    <dbReference type="NCBI Taxonomy" id="2594432"/>
    <lineage>
        <taxon>Bacteria</taxon>
        <taxon>Pseudomonadati</taxon>
        <taxon>Bacteroidota</taxon>
        <taxon>Flavobacteriia</taxon>
        <taxon>Flavobacteriales</taxon>
        <taxon>Flavobacteriaceae</taxon>
        <taxon>Flavobacterium</taxon>
    </lineage>
</organism>